<dbReference type="OrthoDB" id="10394106at2759"/>
<dbReference type="AlphaFoldDB" id="D8LC54"/>
<dbReference type="Proteomes" id="UP000002630">
    <property type="component" value="Linkage Group LG08"/>
</dbReference>
<evidence type="ECO:0000256" key="1">
    <source>
        <dbReference type="SAM" id="MobiDB-lite"/>
    </source>
</evidence>
<dbReference type="EMBL" id="FN647683">
    <property type="protein sequence ID" value="CBN79237.1"/>
    <property type="molecule type" value="Genomic_DNA"/>
</dbReference>
<evidence type="ECO:0000313" key="3">
    <source>
        <dbReference type="Proteomes" id="UP000002630"/>
    </source>
</evidence>
<dbReference type="EMBL" id="FN649733">
    <property type="protein sequence ID" value="CBN79237.1"/>
    <property type="molecule type" value="Genomic_DNA"/>
</dbReference>
<feature type="region of interest" description="Disordered" evidence="1">
    <location>
        <begin position="407"/>
        <end position="439"/>
    </location>
</feature>
<proteinExistence type="predicted"/>
<dbReference type="InParanoid" id="D8LC54"/>
<evidence type="ECO:0000313" key="2">
    <source>
        <dbReference type="EMBL" id="CBN79237.1"/>
    </source>
</evidence>
<protein>
    <submittedName>
        <fullName evidence="2">Uncharacterized protein</fullName>
    </submittedName>
</protein>
<accession>D8LC54</accession>
<feature type="compositionally biased region" description="Polar residues" evidence="1">
    <location>
        <begin position="134"/>
        <end position="150"/>
    </location>
</feature>
<feature type="compositionally biased region" description="Basic and acidic residues" evidence="1">
    <location>
        <begin position="407"/>
        <end position="424"/>
    </location>
</feature>
<feature type="region of interest" description="Disordered" evidence="1">
    <location>
        <begin position="129"/>
        <end position="164"/>
    </location>
</feature>
<feature type="region of interest" description="Disordered" evidence="1">
    <location>
        <begin position="188"/>
        <end position="210"/>
    </location>
</feature>
<sequence>MAAAAAAAGGDKYGLSAGVGATASTAAAAGDEVLSAVGREEGLLEAVCELALASPLAPAGGGPTWSEYGLPADCQRSAMEVLAVLVARHPANQVALLDRTLDAFLSGNTEWCKSVLAGVAAKHASAARLEDASRSSSPPASTGNPSSVPRSNDHVSVANGTSKERDVGGVAVMSTVAKIGLLCVRASSAAAPQSSKPGETEANGGGGEDDPLAAALRLRLLRRVLQAGGADARAIAASVGLPTGAAAVRRGGERARESSEGESNGREEPSGVEGPIEEQQRGGGERGGGGGAGGASDGNGEGGSGRRVRCGPPLTPALEVAMRLLADGYKCAVTRQTGVLEAEGEERRSPPSDLTHYLISLGELVLTWLSLAPAEGVGPALSRRLLASGSSWTLLRTFGRAFRPDLARRDVPPGNGDHIEEGHDAAAASAADATSADGRRLSDDPSLSYLHAVVAMVVGSFVSSGSNLASRALAAGIERYVGLFEFCRILDSASDWIAFAWPATAMHTPTHPGGSMAGEMRVPSFWALAGDSTFSSRLVEIIQTAQMTMIDLIIKGGSESEATRRNTTDQGAEEGGPPSSLRDQGGGANTVDGGSREAFEALLRRQQARIEELERRLLAPGANADHVDPAFVAEGCEQQHPTLTI</sequence>
<feature type="compositionally biased region" description="Basic and acidic residues" evidence="1">
    <location>
        <begin position="250"/>
        <end position="269"/>
    </location>
</feature>
<organism evidence="2 3">
    <name type="scientific">Ectocarpus siliculosus</name>
    <name type="common">Brown alga</name>
    <name type="synonym">Conferva siliculosa</name>
    <dbReference type="NCBI Taxonomy" id="2880"/>
    <lineage>
        <taxon>Eukaryota</taxon>
        <taxon>Sar</taxon>
        <taxon>Stramenopiles</taxon>
        <taxon>Ochrophyta</taxon>
        <taxon>PX clade</taxon>
        <taxon>Phaeophyceae</taxon>
        <taxon>Ectocarpales</taxon>
        <taxon>Ectocarpaceae</taxon>
        <taxon>Ectocarpus</taxon>
    </lineage>
</organism>
<feature type="compositionally biased region" description="Low complexity" evidence="1">
    <location>
        <begin position="425"/>
        <end position="436"/>
    </location>
</feature>
<keyword evidence="3" id="KW-1185">Reference proteome</keyword>
<gene>
    <name evidence="2" type="ORF">Esi_0010_0181</name>
</gene>
<feature type="region of interest" description="Disordered" evidence="1">
    <location>
        <begin position="248"/>
        <end position="310"/>
    </location>
</feature>
<feature type="region of interest" description="Disordered" evidence="1">
    <location>
        <begin position="560"/>
        <end position="593"/>
    </location>
</feature>
<name>D8LC54_ECTSI</name>
<feature type="compositionally biased region" description="Gly residues" evidence="1">
    <location>
        <begin position="285"/>
        <end position="305"/>
    </location>
</feature>
<reference evidence="2 3" key="1">
    <citation type="journal article" date="2010" name="Nature">
        <title>The Ectocarpus genome and the independent evolution of multicellularity in brown algae.</title>
        <authorList>
            <person name="Cock J.M."/>
            <person name="Sterck L."/>
            <person name="Rouze P."/>
            <person name="Scornet D."/>
            <person name="Allen A.E."/>
            <person name="Amoutzias G."/>
            <person name="Anthouard V."/>
            <person name="Artiguenave F."/>
            <person name="Aury J.M."/>
            <person name="Badger J.H."/>
            <person name="Beszteri B."/>
            <person name="Billiau K."/>
            <person name="Bonnet E."/>
            <person name="Bothwell J.H."/>
            <person name="Bowler C."/>
            <person name="Boyen C."/>
            <person name="Brownlee C."/>
            <person name="Carrano C.J."/>
            <person name="Charrier B."/>
            <person name="Cho G.Y."/>
            <person name="Coelho S.M."/>
            <person name="Collen J."/>
            <person name="Corre E."/>
            <person name="Da Silva C."/>
            <person name="Delage L."/>
            <person name="Delaroque N."/>
            <person name="Dittami S.M."/>
            <person name="Doulbeau S."/>
            <person name="Elias M."/>
            <person name="Farnham G."/>
            <person name="Gachon C.M."/>
            <person name="Gschloessl B."/>
            <person name="Heesch S."/>
            <person name="Jabbari K."/>
            <person name="Jubin C."/>
            <person name="Kawai H."/>
            <person name="Kimura K."/>
            <person name="Kloareg B."/>
            <person name="Kupper F.C."/>
            <person name="Lang D."/>
            <person name="Le Bail A."/>
            <person name="Leblanc C."/>
            <person name="Lerouge P."/>
            <person name="Lohr M."/>
            <person name="Lopez P.J."/>
            <person name="Martens C."/>
            <person name="Maumus F."/>
            <person name="Michel G."/>
            <person name="Miranda-Saavedra D."/>
            <person name="Morales J."/>
            <person name="Moreau H."/>
            <person name="Motomura T."/>
            <person name="Nagasato C."/>
            <person name="Napoli C.A."/>
            <person name="Nelson D.R."/>
            <person name="Nyvall-Collen P."/>
            <person name="Peters A.F."/>
            <person name="Pommier C."/>
            <person name="Potin P."/>
            <person name="Poulain J."/>
            <person name="Quesneville H."/>
            <person name="Read B."/>
            <person name="Rensing S.A."/>
            <person name="Ritter A."/>
            <person name="Rousvoal S."/>
            <person name="Samanta M."/>
            <person name="Samson G."/>
            <person name="Schroeder D.C."/>
            <person name="Segurens B."/>
            <person name="Strittmatter M."/>
            <person name="Tonon T."/>
            <person name="Tregear J.W."/>
            <person name="Valentin K."/>
            <person name="von Dassow P."/>
            <person name="Yamagishi T."/>
            <person name="Van de Peer Y."/>
            <person name="Wincker P."/>
        </authorList>
    </citation>
    <scope>NUCLEOTIDE SEQUENCE [LARGE SCALE GENOMIC DNA]</scope>
    <source>
        <strain evidence="3">Ec32 / CCAP1310/4</strain>
    </source>
</reference>